<keyword evidence="14" id="KW-0067">ATP-binding</keyword>
<dbReference type="Gene3D" id="3.30.565.10">
    <property type="entry name" value="Histidine kinase-like ATPase, C-terminal domain"/>
    <property type="match status" value="1"/>
</dbReference>
<dbReference type="InterPro" id="IPR003661">
    <property type="entry name" value="HisK_dim/P_dom"/>
</dbReference>
<dbReference type="PROSITE" id="PS50885">
    <property type="entry name" value="HAMP"/>
    <property type="match status" value="1"/>
</dbReference>
<gene>
    <name evidence="14" type="ORF">GCM10009839_31770</name>
</gene>
<keyword evidence="5" id="KW-0808">Transferase</keyword>
<comment type="subcellular location">
    <subcellularLocation>
        <location evidence="2">Cell membrane</location>
    </subcellularLocation>
</comment>
<keyword evidence="11" id="KW-0472">Membrane</keyword>
<keyword evidence="14" id="KW-0547">Nucleotide-binding</keyword>
<keyword evidence="8 11" id="KW-1133">Transmembrane helix</keyword>
<protein>
    <recommendedName>
        <fullName evidence="3">histidine kinase</fullName>
        <ecNumber evidence="3">2.7.13.3</ecNumber>
    </recommendedName>
</protein>
<evidence type="ECO:0000256" key="11">
    <source>
        <dbReference type="SAM" id="Phobius"/>
    </source>
</evidence>
<accession>A0ABN2U6J3</accession>
<evidence type="ECO:0000256" key="7">
    <source>
        <dbReference type="ARBA" id="ARBA00022777"/>
    </source>
</evidence>
<evidence type="ECO:0000256" key="3">
    <source>
        <dbReference type="ARBA" id="ARBA00012438"/>
    </source>
</evidence>
<proteinExistence type="predicted"/>
<dbReference type="GO" id="GO:0005524">
    <property type="term" value="F:ATP binding"/>
    <property type="evidence" value="ECO:0007669"/>
    <property type="project" value="UniProtKB-KW"/>
</dbReference>
<evidence type="ECO:0000256" key="4">
    <source>
        <dbReference type="ARBA" id="ARBA00022553"/>
    </source>
</evidence>
<dbReference type="Pfam" id="PF00672">
    <property type="entry name" value="HAMP"/>
    <property type="match status" value="1"/>
</dbReference>
<keyword evidence="7" id="KW-0418">Kinase</keyword>
<dbReference type="Gene3D" id="1.10.287.130">
    <property type="match status" value="1"/>
</dbReference>
<keyword evidence="6 11" id="KW-0812">Transmembrane</keyword>
<evidence type="ECO:0000313" key="15">
    <source>
        <dbReference type="Proteomes" id="UP001500751"/>
    </source>
</evidence>
<dbReference type="SUPFAM" id="SSF55874">
    <property type="entry name" value="ATPase domain of HSP90 chaperone/DNA topoisomerase II/histidine kinase"/>
    <property type="match status" value="1"/>
</dbReference>
<sequence length="399" mass="42255">MVSSVFFLPRPTVRLRLTLLYGLCFVASGTALLGITYALVNTRLSRLQVSTGSSPDSASTEHAHATTSAADSLHAQRTADLHQLVVQSGIALAIMAVVSVGLGWLLAGRTLRPLREITSATRTISEHNLHDRLAHTGPDDELKDLAGTIDALLARLESAFDSQKRFVANASHELRTPIMLGKTLLQVALADPDLTLPALRAACHEVLVTADDQEHLIQALLTLARSQAGLDHREPFDLAKVTQGVVDAHHEEIGRRGLRLDTALERAPMDGDPQLMEVLVTNLLENAIRHNVVGGSIRIATGDAAAVGSAGPAADIHAARPVLAVSNTGDFIPTAEVQRILQPFQHLARPRGHNHEGLGLGLSIVAAIADAHTAALSLQAPPTGGLAVHVGLRKEARGS</sequence>
<dbReference type="Pfam" id="PF02518">
    <property type="entry name" value="HATPase_c"/>
    <property type="match status" value="1"/>
</dbReference>
<evidence type="ECO:0000256" key="8">
    <source>
        <dbReference type="ARBA" id="ARBA00022989"/>
    </source>
</evidence>
<dbReference type="EMBL" id="BAAAQN010000016">
    <property type="protein sequence ID" value="GAA2029847.1"/>
    <property type="molecule type" value="Genomic_DNA"/>
</dbReference>
<keyword evidence="4" id="KW-0597">Phosphoprotein</keyword>
<dbReference type="SMART" id="SM00388">
    <property type="entry name" value="HisKA"/>
    <property type="match status" value="1"/>
</dbReference>
<evidence type="ECO:0000256" key="2">
    <source>
        <dbReference type="ARBA" id="ARBA00004236"/>
    </source>
</evidence>
<dbReference type="Gene3D" id="6.10.340.10">
    <property type="match status" value="1"/>
</dbReference>
<evidence type="ECO:0000256" key="5">
    <source>
        <dbReference type="ARBA" id="ARBA00022679"/>
    </source>
</evidence>
<feature type="transmembrane region" description="Helical" evidence="11">
    <location>
        <begin position="84"/>
        <end position="107"/>
    </location>
</feature>
<dbReference type="InterPro" id="IPR003660">
    <property type="entry name" value="HAMP_dom"/>
</dbReference>
<dbReference type="SMART" id="SM00387">
    <property type="entry name" value="HATPase_c"/>
    <property type="match status" value="1"/>
</dbReference>
<dbReference type="InterPro" id="IPR036097">
    <property type="entry name" value="HisK_dim/P_sf"/>
</dbReference>
<dbReference type="PANTHER" id="PTHR45436">
    <property type="entry name" value="SENSOR HISTIDINE KINASE YKOH"/>
    <property type="match status" value="1"/>
</dbReference>
<dbReference type="InterPro" id="IPR005467">
    <property type="entry name" value="His_kinase_dom"/>
</dbReference>
<dbReference type="EC" id="2.7.13.3" evidence="3"/>
<dbReference type="SMART" id="SM00304">
    <property type="entry name" value="HAMP"/>
    <property type="match status" value="1"/>
</dbReference>
<feature type="domain" description="Histidine kinase" evidence="12">
    <location>
        <begin position="169"/>
        <end position="396"/>
    </location>
</feature>
<dbReference type="PROSITE" id="PS50109">
    <property type="entry name" value="HIS_KIN"/>
    <property type="match status" value="1"/>
</dbReference>
<dbReference type="Pfam" id="PF00512">
    <property type="entry name" value="HisKA"/>
    <property type="match status" value="1"/>
</dbReference>
<evidence type="ECO:0000259" key="12">
    <source>
        <dbReference type="PROSITE" id="PS50109"/>
    </source>
</evidence>
<evidence type="ECO:0000256" key="10">
    <source>
        <dbReference type="SAM" id="MobiDB-lite"/>
    </source>
</evidence>
<name>A0ABN2U6J3_9ACTN</name>
<reference evidence="14 15" key="1">
    <citation type="journal article" date="2019" name="Int. J. Syst. Evol. Microbiol.">
        <title>The Global Catalogue of Microorganisms (GCM) 10K type strain sequencing project: providing services to taxonomists for standard genome sequencing and annotation.</title>
        <authorList>
            <consortium name="The Broad Institute Genomics Platform"/>
            <consortium name="The Broad Institute Genome Sequencing Center for Infectious Disease"/>
            <person name="Wu L."/>
            <person name="Ma J."/>
        </authorList>
    </citation>
    <scope>NUCLEOTIDE SEQUENCE [LARGE SCALE GENOMIC DNA]</scope>
    <source>
        <strain evidence="14 15">JCM 16014</strain>
    </source>
</reference>
<evidence type="ECO:0000256" key="1">
    <source>
        <dbReference type="ARBA" id="ARBA00000085"/>
    </source>
</evidence>
<comment type="caution">
    <text evidence="14">The sequence shown here is derived from an EMBL/GenBank/DDBJ whole genome shotgun (WGS) entry which is preliminary data.</text>
</comment>
<organism evidence="14 15">
    <name type="scientific">Catenulispora yoronensis</name>
    <dbReference type="NCBI Taxonomy" id="450799"/>
    <lineage>
        <taxon>Bacteria</taxon>
        <taxon>Bacillati</taxon>
        <taxon>Actinomycetota</taxon>
        <taxon>Actinomycetes</taxon>
        <taxon>Catenulisporales</taxon>
        <taxon>Catenulisporaceae</taxon>
        <taxon>Catenulispora</taxon>
    </lineage>
</organism>
<dbReference type="Proteomes" id="UP001500751">
    <property type="component" value="Unassembled WGS sequence"/>
</dbReference>
<dbReference type="InterPro" id="IPR050428">
    <property type="entry name" value="TCS_sensor_his_kinase"/>
</dbReference>
<evidence type="ECO:0000256" key="9">
    <source>
        <dbReference type="ARBA" id="ARBA00023012"/>
    </source>
</evidence>
<evidence type="ECO:0000259" key="13">
    <source>
        <dbReference type="PROSITE" id="PS50885"/>
    </source>
</evidence>
<dbReference type="PANTHER" id="PTHR45436:SF16">
    <property type="entry name" value="HISTIDINE KINASE"/>
    <property type="match status" value="1"/>
</dbReference>
<dbReference type="CDD" id="cd00082">
    <property type="entry name" value="HisKA"/>
    <property type="match status" value="1"/>
</dbReference>
<dbReference type="InterPro" id="IPR036890">
    <property type="entry name" value="HATPase_C_sf"/>
</dbReference>
<evidence type="ECO:0000256" key="6">
    <source>
        <dbReference type="ARBA" id="ARBA00022692"/>
    </source>
</evidence>
<comment type="catalytic activity">
    <reaction evidence="1">
        <text>ATP + protein L-histidine = ADP + protein N-phospho-L-histidine.</text>
        <dbReference type="EC" id="2.7.13.3"/>
    </reaction>
</comment>
<dbReference type="InterPro" id="IPR003594">
    <property type="entry name" value="HATPase_dom"/>
</dbReference>
<feature type="transmembrane region" description="Helical" evidence="11">
    <location>
        <begin position="20"/>
        <end position="40"/>
    </location>
</feature>
<feature type="region of interest" description="Disordered" evidence="10">
    <location>
        <begin position="50"/>
        <end position="69"/>
    </location>
</feature>
<evidence type="ECO:0000313" key="14">
    <source>
        <dbReference type="EMBL" id="GAA2029847.1"/>
    </source>
</evidence>
<dbReference type="SUPFAM" id="SSF158472">
    <property type="entry name" value="HAMP domain-like"/>
    <property type="match status" value="1"/>
</dbReference>
<keyword evidence="9" id="KW-0902">Two-component regulatory system</keyword>
<keyword evidence="15" id="KW-1185">Reference proteome</keyword>
<dbReference type="SUPFAM" id="SSF47384">
    <property type="entry name" value="Homodimeric domain of signal transducing histidine kinase"/>
    <property type="match status" value="1"/>
</dbReference>
<feature type="domain" description="HAMP" evidence="13">
    <location>
        <begin position="108"/>
        <end position="161"/>
    </location>
</feature>